<dbReference type="Pfam" id="PF05128">
    <property type="entry name" value="DUF697"/>
    <property type="match status" value="1"/>
</dbReference>
<keyword evidence="4 6" id="KW-0472">Membrane</keyword>
<feature type="transmembrane region" description="Helical" evidence="6">
    <location>
        <begin position="81"/>
        <end position="100"/>
    </location>
</feature>
<evidence type="ECO:0000256" key="3">
    <source>
        <dbReference type="ARBA" id="ARBA00022989"/>
    </source>
</evidence>
<evidence type="ECO:0000256" key="1">
    <source>
        <dbReference type="ARBA" id="ARBA00004141"/>
    </source>
</evidence>
<evidence type="ECO:0000313" key="8">
    <source>
        <dbReference type="Proteomes" id="UP000192936"/>
    </source>
</evidence>
<dbReference type="Proteomes" id="UP000192936">
    <property type="component" value="Unassembled WGS sequence"/>
</dbReference>
<name>A0A1X7FGG6_9PROT</name>
<reference evidence="7 8" key="1">
    <citation type="submission" date="2017-04" db="EMBL/GenBank/DDBJ databases">
        <authorList>
            <person name="Afonso C.L."/>
            <person name="Miller P.J."/>
            <person name="Scott M.A."/>
            <person name="Spackman E."/>
            <person name="Goraichik I."/>
            <person name="Dimitrov K.M."/>
            <person name="Suarez D.L."/>
            <person name="Swayne D.E."/>
        </authorList>
    </citation>
    <scope>NUCLEOTIDE SEQUENCE [LARGE SCALE GENOMIC DNA]</scope>
    <source>
        <strain evidence="7 8">A2P</strain>
    </source>
</reference>
<evidence type="ECO:0000256" key="5">
    <source>
        <dbReference type="SAM" id="MobiDB-lite"/>
    </source>
</evidence>
<feature type="region of interest" description="Disordered" evidence="5">
    <location>
        <begin position="167"/>
        <end position="186"/>
    </location>
</feature>
<evidence type="ECO:0000256" key="6">
    <source>
        <dbReference type="SAM" id="Phobius"/>
    </source>
</evidence>
<dbReference type="STRING" id="286727.SAMN02982917_2839"/>
<accession>A0A1X7FGG6</accession>
<evidence type="ECO:0000256" key="2">
    <source>
        <dbReference type="ARBA" id="ARBA00022692"/>
    </source>
</evidence>
<protein>
    <submittedName>
        <fullName evidence="7">Uncharacterized conserved protein, DUF697 family</fullName>
    </submittedName>
</protein>
<evidence type="ECO:0000256" key="4">
    <source>
        <dbReference type="ARBA" id="ARBA00023136"/>
    </source>
</evidence>
<feature type="transmembrane region" description="Helical" evidence="6">
    <location>
        <begin position="106"/>
        <end position="126"/>
    </location>
</feature>
<dbReference type="GO" id="GO:0016020">
    <property type="term" value="C:membrane"/>
    <property type="evidence" value="ECO:0007669"/>
    <property type="project" value="UniProtKB-SubCell"/>
</dbReference>
<organism evidence="7 8">
    <name type="scientific">Azospirillum oryzae</name>
    <dbReference type="NCBI Taxonomy" id="286727"/>
    <lineage>
        <taxon>Bacteria</taxon>
        <taxon>Pseudomonadati</taxon>
        <taxon>Pseudomonadota</taxon>
        <taxon>Alphaproteobacteria</taxon>
        <taxon>Rhodospirillales</taxon>
        <taxon>Azospirillaceae</taxon>
        <taxon>Azospirillum</taxon>
    </lineage>
</organism>
<keyword evidence="2 6" id="KW-0812">Transmembrane</keyword>
<comment type="subcellular location">
    <subcellularLocation>
        <location evidence="1">Membrane</location>
        <topology evidence="1">Multi-pass membrane protein</topology>
    </subcellularLocation>
</comment>
<gene>
    <name evidence="7" type="ORF">SAMN02982917_2839</name>
</gene>
<sequence length="186" mass="19719">MRIGISTTDQHIPTRERLRIMVDRKKRAQDLIKYHSYASGAFGLIPVPGADVAAVSAAQLNLVHKLAKLYEVEFAQERTRAIVGALLGGVMPGALSSSVLGSAVKAVPFIGTALGVAVMPALSLAATRALGQVFAQHFETGGTLLDFDVDAMREYFRKEFEAAKGEAADAPAAAPQMDEQPVQKAG</sequence>
<proteinExistence type="predicted"/>
<evidence type="ECO:0000313" key="7">
    <source>
        <dbReference type="EMBL" id="SMF51605.1"/>
    </source>
</evidence>
<dbReference type="InterPro" id="IPR021147">
    <property type="entry name" value="DUF697"/>
</dbReference>
<keyword evidence="3 6" id="KW-1133">Transmembrane helix</keyword>
<dbReference type="AlphaFoldDB" id="A0A1X7FGG6"/>
<dbReference type="EMBL" id="FXAK01000005">
    <property type="protein sequence ID" value="SMF51605.1"/>
    <property type="molecule type" value="Genomic_DNA"/>
</dbReference>